<feature type="transmembrane region" description="Helical" evidence="6">
    <location>
        <begin position="216"/>
        <end position="237"/>
    </location>
</feature>
<dbReference type="GO" id="GO:0006352">
    <property type="term" value="P:DNA-templated transcription initiation"/>
    <property type="evidence" value="ECO:0007669"/>
    <property type="project" value="InterPro"/>
</dbReference>
<keyword evidence="4" id="KW-0238">DNA-binding</keyword>
<evidence type="ECO:0000256" key="1">
    <source>
        <dbReference type="ARBA" id="ARBA00010641"/>
    </source>
</evidence>
<dbReference type="PANTHER" id="PTHR43133">
    <property type="entry name" value="RNA POLYMERASE ECF-TYPE SIGMA FACTO"/>
    <property type="match status" value="1"/>
</dbReference>
<evidence type="ECO:0000259" key="7">
    <source>
        <dbReference type="Pfam" id="PF08281"/>
    </source>
</evidence>
<evidence type="ECO:0000256" key="4">
    <source>
        <dbReference type="ARBA" id="ARBA00023125"/>
    </source>
</evidence>
<dbReference type="Gene3D" id="1.10.1740.10">
    <property type="match status" value="1"/>
</dbReference>
<proteinExistence type="inferred from homology"/>
<keyword evidence="2" id="KW-0805">Transcription regulation</keyword>
<feature type="domain" description="RNA polymerase sigma factor 70 region 4 type 2" evidence="7">
    <location>
        <begin position="119"/>
        <end position="158"/>
    </location>
</feature>
<organism evidence="8 9">
    <name type="scientific">Streptomyces liangshanensis</name>
    <dbReference type="NCBI Taxonomy" id="2717324"/>
    <lineage>
        <taxon>Bacteria</taxon>
        <taxon>Bacillati</taxon>
        <taxon>Actinomycetota</taxon>
        <taxon>Actinomycetes</taxon>
        <taxon>Kitasatosporales</taxon>
        <taxon>Streptomycetaceae</taxon>
        <taxon>Streptomyces</taxon>
    </lineage>
</organism>
<reference evidence="8 9" key="1">
    <citation type="submission" date="2020-03" db="EMBL/GenBank/DDBJ databases">
        <title>A novel species.</title>
        <authorList>
            <person name="Gao J."/>
        </authorList>
    </citation>
    <scope>NUCLEOTIDE SEQUENCE [LARGE SCALE GENOMIC DNA]</scope>
    <source>
        <strain evidence="8 9">QMT-12</strain>
    </source>
</reference>
<dbReference type="Pfam" id="PF08281">
    <property type="entry name" value="Sigma70_r4_2"/>
    <property type="match status" value="1"/>
</dbReference>
<keyword evidence="6" id="KW-0812">Transmembrane</keyword>
<keyword evidence="6" id="KW-1133">Transmembrane helix</keyword>
<dbReference type="KEGG" id="slia:HA039_12785"/>
<keyword evidence="5" id="KW-0804">Transcription</keyword>
<dbReference type="Gene3D" id="1.10.10.10">
    <property type="entry name" value="Winged helix-like DNA-binding domain superfamily/Winged helix DNA-binding domain"/>
    <property type="match status" value="1"/>
</dbReference>
<sequence length="292" mass="32303">MFMYFFTRSPKDRDARTDAAGPGPFTPAQAFDALYTHAAPSLVRQAYLLTGRRALSQESVERAFHQAWGRWPEVAVDRDPAGWVRAAAYEYALSPWHRLRHGRRGPDLITGQRDGGDGRALREALLALPPRYRRVLMLYDGLGLDLPETAAETEASTLGTARRLLNAREAVAGRLPELADPDALHQRLGTLARTVTPPAIPPARAVRRSAERRARLWTRAAIAFTALIVGATGFTLATAPTRYWEPLAAARPVDGVPVTSGPEAWTEQDLTLRDRLRDEPFHGPQRLVPLPL</sequence>
<evidence type="ECO:0000256" key="2">
    <source>
        <dbReference type="ARBA" id="ARBA00023015"/>
    </source>
</evidence>
<evidence type="ECO:0000256" key="5">
    <source>
        <dbReference type="ARBA" id="ARBA00023163"/>
    </source>
</evidence>
<dbReference type="InterPro" id="IPR036388">
    <property type="entry name" value="WH-like_DNA-bd_sf"/>
</dbReference>
<dbReference type="PANTHER" id="PTHR43133:SF8">
    <property type="entry name" value="RNA POLYMERASE SIGMA FACTOR HI_1459-RELATED"/>
    <property type="match status" value="1"/>
</dbReference>
<dbReference type="InterPro" id="IPR013324">
    <property type="entry name" value="RNA_pol_sigma_r3/r4-like"/>
</dbReference>
<accession>A0A6G9GXY2</accession>
<dbReference type="InterPro" id="IPR039425">
    <property type="entry name" value="RNA_pol_sigma-70-like"/>
</dbReference>
<protein>
    <recommendedName>
        <fullName evidence="7">RNA polymerase sigma factor 70 region 4 type 2 domain-containing protein</fullName>
    </recommendedName>
</protein>
<evidence type="ECO:0000256" key="3">
    <source>
        <dbReference type="ARBA" id="ARBA00023082"/>
    </source>
</evidence>
<dbReference type="EMBL" id="CP050177">
    <property type="protein sequence ID" value="QIQ03085.1"/>
    <property type="molecule type" value="Genomic_DNA"/>
</dbReference>
<evidence type="ECO:0000313" key="9">
    <source>
        <dbReference type="Proteomes" id="UP000501179"/>
    </source>
</evidence>
<comment type="similarity">
    <text evidence="1">Belongs to the sigma-70 factor family. ECF subfamily.</text>
</comment>
<dbReference type="GO" id="GO:0016987">
    <property type="term" value="F:sigma factor activity"/>
    <property type="evidence" value="ECO:0007669"/>
    <property type="project" value="UniProtKB-KW"/>
</dbReference>
<keyword evidence="3" id="KW-0731">Sigma factor</keyword>
<dbReference type="InterPro" id="IPR013249">
    <property type="entry name" value="RNA_pol_sigma70_r4_t2"/>
</dbReference>
<gene>
    <name evidence="8" type="ORF">HA039_12785</name>
</gene>
<evidence type="ECO:0000313" key="8">
    <source>
        <dbReference type="EMBL" id="QIQ03085.1"/>
    </source>
</evidence>
<dbReference type="SUPFAM" id="SSF88659">
    <property type="entry name" value="Sigma3 and sigma4 domains of RNA polymerase sigma factors"/>
    <property type="match status" value="1"/>
</dbReference>
<name>A0A6G9GXY2_9ACTN</name>
<dbReference type="GO" id="GO:0003677">
    <property type="term" value="F:DNA binding"/>
    <property type="evidence" value="ECO:0007669"/>
    <property type="project" value="UniProtKB-KW"/>
</dbReference>
<keyword evidence="6" id="KW-0472">Membrane</keyword>
<evidence type="ECO:0000256" key="6">
    <source>
        <dbReference type="SAM" id="Phobius"/>
    </source>
</evidence>
<dbReference type="InterPro" id="IPR013325">
    <property type="entry name" value="RNA_pol_sigma_r2"/>
</dbReference>
<dbReference type="SUPFAM" id="SSF88946">
    <property type="entry name" value="Sigma2 domain of RNA polymerase sigma factors"/>
    <property type="match status" value="1"/>
</dbReference>
<keyword evidence="9" id="KW-1185">Reference proteome</keyword>
<dbReference type="Proteomes" id="UP000501179">
    <property type="component" value="Chromosome"/>
</dbReference>
<dbReference type="AlphaFoldDB" id="A0A6G9GXY2"/>